<accession>A0ABR2ZMK9</accession>
<feature type="region of interest" description="Disordered" evidence="2">
    <location>
        <begin position="320"/>
        <end position="343"/>
    </location>
</feature>
<dbReference type="EMBL" id="JBBXMP010000106">
    <property type="protein sequence ID" value="KAL0062407.1"/>
    <property type="molecule type" value="Genomic_DNA"/>
</dbReference>
<name>A0ABR2ZMK9_9AGAR</name>
<sequence>MEQLYCRDCNFDIESSCKTIRGPPDFLYQHYLRHNSYPPLDQVEPLAAGMREAQAQASLLDDTIARMKATIAALKAEQARVVEVVARYRMILRPIHTLPPELLVRTFLLSIDPSMVLDSAIARVYPPHSLDTSKTPWTLGQVCRLWRQLAHQTPGLWASVSFSFRNGDGNALTSQSYIHRLGLQLQHSASHPLTVITSTSTNAALSVADSLVVLLSLNTDHVRHLRIDWKGHNGPVTSFSRGRFQLLETLDIRVLARPNAGERVILDYFELASRLNKLILSGDLTGLSLKPSGMPAVASSSNNIFLCSRVHSDSDTLVPKPVDPIMHHPGEDQTQLERHPKMD</sequence>
<evidence type="ECO:0000313" key="3">
    <source>
        <dbReference type="EMBL" id="KAL0062407.1"/>
    </source>
</evidence>
<keyword evidence="4" id="KW-1185">Reference proteome</keyword>
<feature type="compositionally biased region" description="Basic and acidic residues" evidence="2">
    <location>
        <begin position="325"/>
        <end position="343"/>
    </location>
</feature>
<gene>
    <name evidence="3" type="ORF">AAF712_010753</name>
</gene>
<protein>
    <recommendedName>
        <fullName evidence="5">F-box domain-containing protein</fullName>
    </recommendedName>
</protein>
<evidence type="ECO:0000256" key="1">
    <source>
        <dbReference type="SAM" id="Coils"/>
    </source>
</evidence>
<feature type="coiled-coil region" evidence="1">
    <location>
        <begin position="50"/>
        <end position="77"/>
    </location>
</feature>
<evidence type="ECO:0008006" key="5">
    <source>
        <dbReference type="Google" id="ProtNLM"/>
    </source>
</evidence>
<keyword evidence="1" id="KW-0175">Coiled coil</keyword>
<organism evidence="3 4">
    <name type="scientific">Marasmius tenuissimus</name>
    <dbReference type="NCBI Taxonomy" id="585030"/>
    <lineage>
        <taxon>Eukaryota</taxon>
        <taxon>Fungi</taxon>
        <taxon>Dikarya</taxon>
        <taxon>Basidiomycota</taxon>
        <taxon>Agaricomycotina</taxon>
        <taxon>Agaricomycetes</taxon>
        <taxon>Agaricomycetidae</taxon>
        <taxon>Agaricales</taxon>
        <taxon>Marasmiineae</taxon>
        <taxon>Marasmiaceae</taxon>
        <taxon>Marasmius</taxon>
    </lineage>
</organism>
<proteinExistence type="predicted"/>
<comment type="caution">
    <text evidence="3">The sequence shown here is derived from an EMBL/GenBank/DDBJ whole genome shotgun (WGS) entry which is preliminary data.</text>
</comment>
<dbReference type="Proteomes" id="UP001437256">
    <property type="component" value="Unassembled WGS sequence"/>
</dbReference>
<evidence type="ECO:0000256" key="2">
    <source>
        <dbReference type="SAM" id="MobiDB-lite"/>
    </source>
</evidence>
<evidence type="ECO:0000313" key="4">
    <source>
        <dbReference type="Proteomes" id="UP001437256"/>
    </source>
</evidence>
<reference evidence="3 4" key="1">
    <citation type="submission" date="2024-05" db="EMBL/GenBank/DDBJ databases">
        <title>A draft genome resource for the thread blight pathogen Marasmius tenuissimus strain MS-2.</title>
        <authorList>
            <person name="Yulfo-Soto G.E."/>
            <person name="Baruah I.K."/>
            <person name="Amoako-Attah I."/>
            <person name="Bukari Y."/>
            <person name="Meinhardt L.W."/>
            <person name="Bailey B.A."/>
            <person name="Cohen S.P."/>
        </authorList>
    </citation>
    <scope>NUCLEOTIDE SEQUENCE [LARGE SCALE GENOMIC DNA]</scope>
    <source>
        <strain evidence="3 4">MS-2</strain>
    </source>
</reference>